<dbReference type="EMBL" id="JAACNH010000008">
    <property type="protein sequence ID" value="KAG8433734.1"/>
    <property type="molecule type" value="Genomic_DNA"/>
</dbReference>
<dbReference type="GO" id="GO:0009897">
    <property type="term" value="C:external side of plasma membrane"/>
    <property type="evidence" value="ECO:0007669"/>
    <property type="project" value="TreeGrafter"/>
</dbReference>
<accession>A0A8T2IRR7</accession>
<keyword evidence="5" id="KW-0130">Cell adhesion</keyword>
<dbReference type="SMART" id="SM00409">
    <property type="entry name" value="IG"/>
    <property type="match status" value="6"/>
</dbReference>
<keyword evidence="4" id="KW-0677">Repeat</keyword>
<dbReference type="OrthoDB" id="6250964at2759"/>
<keyword evidence="3" id="KW-0732">Signal</keyword>
<reference evidence="14" key="1">
    <citation type="thesis" date="2020" institute="ProQuest LLC" country="789 East Eisenhower Parkway, Ann Arbor, MI, USA">
        <title>Comparative Genomics and Chromosome Evolution.</title>
        <authorList>
            <person name="Mudd A.B."/>
        </authorList>
    </citation>
    <scope>NUCLEOTIDE SEQUENCE</scope>
    <source>
        <strain evidence="14">Female2</strain>
        <tissue evidence="14">Blood</tissue>
    </source>
</reference>
<dbReference type="PANTHER" id="PTHR46958">
    <property type="entry name" value="B-CELL RECEPTOR CD22"/>
    <property type="match status" value="1"/>
</dbReference>
<dbReference type="GO" id="GO:0055037">
    <property type="term" value="C:recycling endosome"/>
    <property type="evidence" value="ECO:0007669"/>
    <property type="project" value="TreeGrafter"/>
</dbReference>
<comment type="function">
    <text evidence="10">Most highly expressed siglec (sialic acid-binding immunoglobulin-like lectin) on B-cells that plays a role in various aspects of B-cell biology including differentiation, antigen presentation, and trafficking to bone marrow. Binds to alpha 2,6-linked sialic acid residues of surface molecules such as CD22 itself, CD45 and IgM in a cis configuration. Can also bind to ligands on other cells as an adhesion molecule in a trans configuration. Acts as an inhibitory coreceptor on the surface of B-cells and inhibits B-cell receptor induced signaling, characterized by inhibition of the calcium mobilization and cellular activation. Mechanistically, the immunoreceptor tyrosine-based inhibitory motif domain is phosphorylated by the Src kinase LYN, which in turn leads to the recruitment of the protein tyrosine phosphatase 1/PTPN6, leading to the negative regulation of BCR signaling. If this negative signaling from is of sufficient strength, apoptosis of the B-cell can be induced.</text>
</comment>
<evidence type="ECO:0000256" key="6">
    <source>
        <dbReference type="ARBA" id="ARBA00023180"/>
    </source>
</evidence>
<evidence type="ECO:0000256" key="3">
    <source>
        <dbReference type="ARBA" id="ARBA00022729"/>
    </source>
</evidence>
<dbReference type="PANTHER" id="PTHR46958:SF1">
    <property type="entry name" value="B-CELL RECEPTOR CD22"/>
    <property type="match status" value="1"/>
</dbReference>
<proteinExistence type="predicted"/>
<dbReference type="CDD" id="cd00096">
    <property type="entry name" value="Ig"/>
    <property type="match status" value="2"/>
</dbReference>
<dbReference type="InterPro" id="IPR056386">
    <property type="entry name" value="Ig_CD22"/>
</dbReference>
<dbReference type="PROSITE" id="PS50835">
    <property type="entry name" value="IG_LIKE"/>
    <property type="match status" value="5"/>
</dbReference>
<gene>
    <name evidence="14" type="ORF">GDO86_012188</name>
</gene>
<keyword evidence="6" id="KW-0325">Glycoprotein</keyword>
<feature type="domain" description="Ig-like" evidence="13">
    <location>
        <begin position="226"/>
        <end position="306"/>
    </location>
</feature>
<name>A0A8T2IRR7_9PIPI</name>
<feature type="domain" description="Ig-like" evidence="13">
    <location>
        <begin position="576"/>
        <end position="659"/>
    </location>
</feature>
<evidence type="ECO:0000256" key="11">
    <source>
        <dbReference type="ARBA" id="ARBA00046458"/>
    </source>
</evidence>
<dbReference type="GO" id="GO:0070062">
    <property type="term" value="C:extracellular exosome"/>
    <property type="evidence" value="ECO:0007669"/>
    <property type="project" value="TreeGrafter"/>
</dbReference>
<dbReference type="SMART" id="SM00408">
    <property type="entry name" value="IGc2"/>
    <property type="match status" value="5"/>
</dbReference>
<evidence type="ECO:0000313" key="14">
    <source>
        <dbReference type="EMBL" id="KAG8433734.1"/>
    </source>
</evidence>
<dbReference type="Pfam" id="PF13927">
    <property type="entry name" value="Ig_3"/>
    <property type="match status" value="2"/>
</dbReference>
<sequence>MIDFVTLESVADCLKCDFPKPISAWKGSCVLIQCTVLSSYESNNYLWYRNPVYNESIRQWTGNIVYDSRKSDVNRVNAQKEGLTYSLLLNDLQEEQSGKYYLRMHKDNQYKWMSVDYLSLNISDSGPQFLITPIPVGKESNKLQLSCVVSYYCPEYPIKLEWIGKITSSKDIEIKMTNQRAETKTTLSFTPTWKDHKQPIECVLTRGPKDYWISRTRAELNIEYAPKGVRILYHTTSPTITITEGEEITLECSVESSNPDVARYDWYKDNSQVSSSQTITVHQAGTFYCGATNRIGRGHSPDVVINVQYPPKVKLEISNDRITDGGYYTLTCLINANPPAHHIFWYKDNGMAFKENSSRLVFSSISPHDSGLYECEAVNKLGSEKSLKRLNVLYAPKHPEVIIKPEGTEFVERTEVQFTCITNSSNPEVSVVTWFKNGELLSKRRDNELNDVLHLENLKEHNAGSYKCKAGNVIGSTESKSVSITVLYPPREVKIESPSKVTEGKDLFLRCKASRSYPRVTGYWWYKDGNLLLDQGEEIIFPSVKWNNSGIYKCVAMHSIRNMTSPMAAIKVQHVPVNVQLLVFPSHQVNENIDIDLKCTAQAYPDTEIYSIYKKGVLMQNSQRARLPQIQISESGEYHCMAQNAIGRTKSNVIQIHVSYSAATLGKYIGTSIGGFIVLLILLIMVFHYRLWEKLRRPAPDDSDSHFFVIKKSQPEVLDNTETETTPPGGGADHLNYSTIQFFVPPEETASALRSSNNEPGVIYSVIKKKQRGFEATEYENVKSTKKCQENDLDQIHYSTIANLSRRDRVCPNNAEVDYATLSSKQNIYS</sequence>
<evidence type="ECO:0000313" key="15">
    <source>
        <dbReference type="Proteomes" id="UP000812440"/>
    </source>
</evidence>
<evidence type="ECO:0000256" key="2">
    <source>
        <dbReference type="ARBA" id="ARBA00022475"/>
    </source>
</evidence>
<comment type="subunit">
    <text evidence="11">Predominantly monomer of isoform CD22-beta. Also found as heterodimer of isoform CD22-beta and a shorter isoform. Interacts with PTPN6/SHP-1, LYN, SYK, PIK3R1/PIK3R2 and PLCG1 upon phosphorylation. Interacts with GRB2, INPP5D and SHC1 upon phosphorylation. May form a complex with INPP5D/SHIP, GRB2 and SHC1.</text>
</comment>
<dbReference type="InterPro" id="IPR007110">
    <property type="entry name" value="Ig-like_dom"/>
</dbReference>
<dbReference type="GO" id="GO:0050859">
    <property type="term" value="P:negative regulation of B cell receptor signaling pathway"/>
    <property type="evidence" value="ECO:0007669"/>
    <property type="project" value="TreeGrafter"/>
</dbReference>
<feature type="domain" description="Ig-like" evidence="13">
    <location>
        <begin position="399"/>
        <end position="485"/>
    </location>
</feature>
<dbReference type="GO" id="GO:0030888">
    <property type="term" value="P:regulation of B cell proliferation"/>
    <property type="evidence" value="ECO:0007669"/>
    <property type="project" value="TreeGrafter"/>
</dbReference>
<dbReference type="Gene3D" id="2.60.40.10">
    <property type="entry name" value="Immunoglobulins"/>
    <property type="match status" value="7"/>
</dbReference>
<evidence type="ECO:0000256" key="9">
    <source>
        <dbReference type="ARBA" id="ARBA00041781"/>
    </source>
</evidence>
<dbReference type="GO" id="GO:0007155">
    <property type="term" value="P:cell adhesion"/>
    <property type="evidence" value="ECO:0007669"/>
    <property type="project" value="UniProtKB-KW"/>
</dbReference>
<feature type="transmembrane region" description="Helical" evidence="12">
    <location>
        <begin position="668"/>
        <end position="687"/>
    </location>
</feature>
<evidence type="ECO:0000256" key="7">
    <source>
        <dbReference type="ARBA" id="ARBA00023319"/>
    </source>
</evidence>
<evidence type="ECO:0000259" key="13">
    <source>
        <dbReference type="PROSITE" id="PS50835"/>
    </source>
</evidence>
<dbReference type="Pfam" id="PF24518">
    <property type="entry name" value="Ig_CD22"/>
    <property type="match status" value="1"/>
</dbReference>
<evidence type="ECO:0000256" key="8">
    <source>
        <dbReference type="ARBA" id="ARBA00040106"/>
    </source>
</evidence>
<keyword evidence="7" id="KW-0393">Immunoglobulin domain</keyword>
<dbReference type="InterPro" id="IPR036179">
    <property type="entry name" value="Ig-like_dom_sf"/>
</dbReference>
<dbReference type="GO" id="GO:0033691">
    <property type="term" value="F:sialic acid binding"/>
    <property type="evidence" value="ECO:0007669"/>
    <property type="project" value="TreeGrafter"/>
</dbReference>
<evidence type="ECO:0000256" key="1">
    <source>
        <dbReference type="ARBA" id="ARBA00004251"/>
    </source>
</evidence>
<comment type="subcellular location">
    <subcellularLocation>
        <location evidence="1">Cell membrane</location>
        <topology evidence="1">Single-pass type I membrane protein</topology>
    </subcellularLocation>
</comment>
<dbReference type="InterPro" id="IPR013783">
    <property type="entry name" value="Ig-like_fold"/>
</dbReference>
<keyword evidence="2" id="KW-1003">Cell membrane</keyword>
<dbReference type="GO" id="GO:0019903">
    <property type="term" value="F:protein phosphatase binding"/>
    <property type="evidence" value="ECO:0007669"/>
    <property type="project" value="TreeGrafter"/>
</dbReference>
<dbReference type="GO" id="GO:0042609">
    <property type="term" value="F:CD4 receptor binding"/>
    <property type="evidence" value="ECO:0007669"/>
    <property type="project" value="TreeGrafter"/>
</dbReference>
<dbReference type="SUPFAM" id="SSF48726">
    <property type="entry name" value="Immunoglobulin"/>
    <property type="match status" value="6"/>
</dbReference>
<keyword evidence="12" id="KW-0472">Membrane</keyword>
<evidence type="ECO:0000256" key="10">
    <source>
        <dbReference type="ARBA" id="ARBA00045430"/>
    </source>
</evidence>
<keyword evidence="12" id="KW-0812">Transmembrane</keyword>
<keyword evidence="12" id="KW-1133">Transmembrane helix</keyword>
<feature type="domain" description="Ig-like" evidence="13">
    <location>
        <begin position="311"/>
        <end position="391"/>
    </location>
</feature>
<feature type="domain" description="Ig-like" evidence="13">
    <location>
        <begin position="490"/>
        <end position="573"/>
    </location>
</feature>
<evidence type="ECO:0000256" key="12">
    <source>
        <dbReference type="SAM" id="Phobius"/>
    </source>
</evidence>
<dbReference type="GO" id="GO:0042113">
    <property type="term" value="P:B cell activation"/>
    <property type="evidence" value="ECO:0007669"/>
    <property type="project" value="TreeGrafter"/>
</dbReference>
<dbReference type="InterPro" id="IPR003598">
    <property type="entry name" value="Ig_sub2"/>
</dbReference>
<dbReference type="GO" id="GO:0005769">
    <property type="term" value="C:early endosome"/>
    <property type="evidence" value="ECO:0007669"/>
    <property type="project" value="TreeGrafter"/>
</dbReference>
<dbReference type="Pfam" id="PF13895">
    <property type="entry name" value="Ig_2"/>
    <property type="match status" value="3"/>
</dbReference>
<dbReference type="InterPro" id="IPR003599">
    <property type="entry name" value="Ig_sub"/>
</dbReference>
<evidence type="ECO:0000256" key="5">
    <source>
        <dbReference type="ARBA" id="ARBA00022889"/>
    </source>
</evidence>
<keyword evidence="15" id="KW-1185">Reference proteome</keyword>
<evidence type="ECO:0000256" key="4">
    <source>
        <dbReference type="ARBA" id="ARBA00022737"/>
    </source>
</evidence>
<comment type="caution">
    <text evidence="14">The sequence shown here is derived from an EMBL/GenBank/DDBJ whole genome shotgun (WGS) entry which is preliminary data.</text>
</comment>
<organism evidence="14 15">
    <name type="scientific">Hymenochirus boettgeri</name>
    <name type="common">Congo dwarf clawed frog</name>
    <dbReference type="NCBI Taxonomy" id="247094"/>
    <lineage>
        <taxon>Eukaryota</taxon>
        <taxon>Metazoa</taxon>
        <taxon>Chordata</taxon>
        <taxon>Craniata</taxon>
        <taxon>Vertebrata</taxon>
        <taxon>Euteleostomi</taxon>
        <taxon>Amphibia</taxon>
        <taxon>Batrachia</taxon>
        <taxon>Anura</taxon>
        <taxon>Pipoidea</taxon>
        <taxon>Pipidae</taxon>
        <taxon>Pipinae</taxon>
        <taxon>Hymenochirus</taxon>
    </lineage>
</organism>
<dbReference type="Proteomes" id="UP000812440">
    <property type="component" value="Chromosome 7"/>
</dbReference>
<protein>
    <recommendedName>
        <fullName evidence="8">B-cell receptor CD22</fullName>
    </recommendedName>
    <alternativeName>
        <fullName evidence="9">Sialic acid-binding Ig-like lectin 2</fullName>
    </alternativeName>
</protein>
<dbReference type="AlphaFoldDB" id="A0A8T2IRR7"/>